<name>A0A9X2F2M4_9SPHI</name>
<accession>A0A9X2F2M4</accession>
<proteinExistence type="predicted"/>
<evidence type="ECO:0000313" key="1">
    <source>
        <dbReference type="EMBL" id="MCO4293055.1"/>
    </source>
</evidence>
<dbReference type="AlphaFoldDB" id="A0A9X2F2M4"/>
<keyword evidence="2" id="KW-1185">Reference proteome</keyword>
<protein>
    <submittedName>
        <fullName evidence="1">Uncharacterized protein</fullName>
    </submittedName>
</protein>
<sequence length="121" mass="13946">MISNIDDPAKYEVVENLLIDSTTVTVDDTLARNIVLGKPEKVIDMIAYVMDKARVLDSISRKRPLNEKKIPIYYIYKHKYRVSKKGEKTLKSMYFIFNSTQTEIISAGEELNTHLTDPSLY</sequence>
<reference evidence="1" key="1">
    <citation type="submission" date="2022-06" db="EMBL/GenBank/DDBJ databases">
        <title>Solitalea sp. MAHUQ-68 isolated from rhizospheric soil.</title>
        <authorList>
            <person name="Huq M.A."/>
        </authorList>
    </citation>
    <scope>NUCLEOTIDE SEQUENCE</scope>
    <source>
        <strain evidence="1">MAHUQ-68</strain>
    </source>
</reference>
<organism evidence="1 2">
    <name type="scientific">Solitalea agri</name>
    <dbReference type="NCBI Taxonomy" id="2953739"/>
    <lineage>
        <taxon>Bacteria</taxon>
        <taxon>Pseudomonadati</taxon>
        <taxon>Bacteroidota</taxon>
        <taxon>Sphingobacteriia</taxon>
        <taxon>Sphingobacteriales</taxon>
        <taxon>Sphingobacteriaceae</taxon>
        <taxon>Solitalea</taxon>
    </lineage>
</organism>
<comment type="caution">
    <text evidence="1">The sequence shown here is derived from an EMBL/GenBank/DDBJ whole genome shotgun (WGS) entry which is preliminary data.</text>
</comment>
<gene>
    <name evidence="1" type="ORF">NF867_09285</name>
</gene>
<evidence type="ECO:0000313" key="2">
    <source>
        <dbReference type="Proteomes" id="UP001155182"/>
    </source>
</evidence>
<dbReference type="EMBL" id="JAMWYS010000030">
    <property type="protein sequence ID" value="MCO4293055.1"/>
    <property type="molecule type" value="Genomic_DNA"/>
</dbReference>
<dbReference type="RefSeq" id="WP_252587551.1">
    <property type="nucleotide sequence ID" value="NZ_JAMWYS010000030.1"/>
</dbReference>
<dbReference type="Proteomes" id="UP001155182">
    <property type="component" value="Unassembled WGS sequence"/>
</dbReference>